<feature type="compositionally biased region" description="Polar residues" evidence="2">
    <location>
        <begin position="697"/>
        <end position="712"/>
    </location>
</feature>
<gene>
    <name evidence="4" type="ORF">A1O9_12148</name>
</gene>
<feature type="region of interest" description="Disordered" evidence="2">
    <location>
        <begin position="669"/>
        <end position="712"/>
    </location>
</feature>
<dbReference type="InterPro" id="IPR001849">
    <property type="entry name" value="PH_domain"/>
</dbReference>
<feature type="compositionally biased region" description="Basic and acidic residues" evidence="2">
    <location>
        <begin position="610"/>
        <end position="619"/>
    </location>
</feature>
<feature type="compositionally biased region" description="Low complexity" evidence="2">
    <location>
        <begin position="25"/>
        <end position="37"/>
    </location>
</feature>
<evidence type="ECO:0000259" key="3">
    <source>
        <dbReference type="PROSITE" id="PS50003"/>
    </source>
</evidence>
<feature type="domain" description="PH" evidence="3">
    <location>
        <begin position="431"/>
        <end position="536"/>
    </location>
</feature>
<dbReference type="AlphaFoldDB" id="A0A072NW61"/>
<feature type="region of interest" description="Disordered" evidence="2">
    <location>
        <begin position="70"/>
        <end position="135"/>
    </location>
</feature>
<dbReference type="InterPro" id="IPR046868">
    <property type="entry name" value="BAR_4"/>
</dbReference>
<dbReference type="STRING" id="1182545.A0A072NW61"/>
<name>A0A072NW61_9EURO</name>
<feature type="region of interest" description="Disordered" evidence="2">
    <location>
        <begin position="870"/>
        <end position="900"/>
    </location>
</feature>
<feature type="compositionally biased region" description="Polar residues" evidence="2">
    <location>
        <begin position="812"/>
        <end position="853"/>
    </location>
</feature>
<feature type="compositionally biased region" description="Polar residues" evidence="2">
    <location>
        <begin position="91"/>
        <end position="108"/>
    </location>
</feature>
<evidence type="ECO:0000313" key="4">
    <source>
        <dbReference type="EMBL" id="KEF51811.1"/>
    </source>
</evidence>
<dbReference type="PANTHER" id="PTHR31941:SF16">
    <property type="entry name" value="PHOSPHATIDYLINOSITOL 4,5-BISPHOSPHATE-BINDING PROTEIN SLM1-RELATED"/>
    <property type="match status" value="1"/>
</dbReference>
<dbReference type="Gene3D" id="1.20.1270.60">
    <property type="entry name" value="Arfaptin homology (AH) domain/BAR domain"/>
    <property type="match status" value="1"/>
</dbReference>
<dbReference type="PANTHER" id="PTHR31941">
    <property type="entry name" value="CYTOSKELETAL SIGNALING PROTEIN SLM1"/>
    <property type="match status" value="1"/>
</dbReference>
<dbReference type="InterPro" id="IPR011993">
    <property type="entry name" value="PH-like_dom_sf"/>
</dbReference>
<feature type="compositionally biased region" description="Low complexity" evidence="2">
    <location>
        <begin position="620"/>
        <end position="635"/>
    </location>
</feature>
<dbReference type="RefSeq" id="XP_013254401.1">
    <property type="nucleotide sequence ID" value="XM_013398947.1"/>
</dbReference>
<keyword evidence="1" id="KW-0597">Phosphoprotein</keyword>
<dbReference type="Pfam" id="PF20400">
    <property type="entry name" value="BAR_4"/>
    <property type="match status" value="1"/>
</dbReference>
<dbReference type="HOGENOM" id="CLU_006465_0_0_1"/>
<evidence type="ECO:0000256" key="2">
    <source>
        <dbReference type="SAM" id="MobiDB-lite"/>
    </source>
</evidence>
<dbReference type="Proteomes" id="UP000027920">
    <property type="component" value="Unassembled WGS sequence"/>
</dbReference>
<protein>
    <recommendedName>
        <fullName evidence="3">PH domain-containing protein</fullName>
    </recommendedName>
</protein>
<dbReference type="VEuPathDB" id="FungiDB:A1O9_12148"/>
<keyword evidence="5" id="KW-1185">Reference proteome</keyword>
<dbReference type="PROSITE" id="PS50003">
    <property type="entry name" value="PH_DOMAIN"/>
    <property type="match status" value="1"/>
</dbReference>
<dbReference type="OrthoDB" id="5598057at2759"/>
<feature type="region of interest" description="Disordered" evidence="2">
    <location>
        <begin position="803"/>
        <end position="853"/>
    </location>
</feature>
<dbReference type="SMART" id="SM00233">
    <property type="entry name" value="PH"/>
    <property type="match status" value="1"/>
</dbReference>
<evidence type="ECO:0000313" key="5">
    <source>
        <dbReference type="Proteomes" id="UP000027920"/>
    </source>
</evidence>
<dbReference type="SUPFAM" id="SSF50729">
    <property type="entry name" value="PH domain-like"/>
    <property type="match status" value="1"/>
</dbReference>
<dbReference type="InterPro" id="IPR027267">
    <property type="entry name" value="AH/BAR_dom_sf"/>
</dbReference>
<reference evidence="4 5" key="1">
    <citation type="submission" date="2013-03" db="EMBL/GenBank/DDBJ databases">
        <title>The Genome Sequence of Exophiala aquamarina CBS 119918.</title>
        <authorList>
            <consortium name="The Broad Institute Genomics Platform"/>
            <person name="Cuomo C."/>
            <person name="de Hoog S."/>
            <person name="Gorbushina A."/>
            <person name="Walker B."/>
            <person name="Young S.K."/>
            <person name="Zeng Q."/>
            <person name="Gargeya S."/>
            <person name="Fitzgerald M."/>
            <person name="Haas B."/>
            <person name="Abouelleil A."/>
            <person name="Allen A.W."/>
            <person name="Alvarado L."/>
            <person name="Arachchi H.M."/>
            <person name="Berlin A.M."/>
            <person name="Chapman S.B."/>
            <person name="Gainer-Dewar J."/>
            <person name="Goldberg J."/>
            <person name="Griggs A."/>
            <person name="Gujja S."/>
            <person name="Hansen M."/>
            <person name="Howarth C."/>
            <person name="Imamovic A."/>
            <person name="Ireland A."/>
            <person name="Larimer J."/>
            <person name="McCowan C."/>
            <person name="Murphy C."/>
            <person name="Pearson M."/>
            <person name="Poon T.W."/>
            <person name="Priest M."/>
            <person name="Roberts A."/>
            <person name="Saif S."/>
            <person name="Shea T."/>
            <person name="Sisk P."/>
            <person name="Sykes S."/>
            <person name="Wortman J."/>
            <person name="Nusbaum C."/>
            <person name="Birren B."/>
        </authorList>
    </citation>
    <scope>NUCLEOTIDE SEQUENCE [LARGE SCALE GENOMIC DNA]</scope>
    <source>
        <strain evidence="4 5">CBS 119918</strain>
    </source>
</reference>
<feature type="region of interest" description="Disordered" evidence="2">
    <location>
        <begin position="600"/>
        <end position="639"/>
    </location>
</feature>
<evidence type="ECO:0000256" key="1">
    <source>
        <dbReference type="ARBA" id="ARBA00022553"/>
    </source>
</evidence>
<dbReference type="Pfam" id="PF20399">
    <property type="entry name" value="PH_20"/>
    <property type="match status" value="1"/>
</dbReference>
<feature type="region of interest" description="Disordered" evidence="2">
    <location>
        <begin position="1"/>
        <end position="42"/>
    </location>
</feature>
<dbReference type="InterPro" id="IPR043453">
    <property type="entry name" value="Slm1_PH"/>
</dbReference>
<dbReference type="GeneID" id="25287043"/>
<organism evidence="4 5">
    <name type="scientific">Exophiala aquamarina CBS 119918</name>
    <dbReference type="NCBI Taxonomy" id="1182545"/>
    <lineage>
        <taxon>Eukaryota</taxon>
        <taxon>Fungi</taxon>
        <taxon>Dikarya</taxon>
        <taxon>Ascomycota</taxon>
        <taxon>Pezizomycotina</taxon>
        <taxon>Eurotiomycetes</taxon>
        <taxon>Chaetothyriomycetidae</taxon>
        <taxon>Chaetothyriales</taxon>
        <taxon>Herpotrichiellaceae</taxon>
        <taxon>Exophiala</taxon>
    </lineage>
</organism>
<comment type="caution">
    <text evidence="4">The sequence shown here is derived from an EMBL/GenBank/DDBJ whole genome shotgun (WGS) entry which is preliminary data.</text>
</comment>
<proteinExistence type="predicted"/>
<sequence>MERPVTPGSAAPAGNSALADPSIHSARPASARPSSRPVSYAGTQHTDVVSHVDNTHGVGAPQQLSVLSQAAGSYEDAPMSANQEAAPELPRTNSHLSTSQSILPSRSGTLKKKPSLHKSTSLKRTASKRSSYAGSVRSLKLGEKEKYGETEETNSVFYCPVPTSGNPTELLANRFQAWRKALKDLISYFRDLHKSYESRAKSLLATSTVINNTSLPPNLYSSNGLGDAAYILKDFHKQAISEANKARDLCNEVVMQLTGLRSDLQQKIKEIKSLSGDFKNSVDKEQEGSKKAVRSLQEALGMVDHDAASTSGKGDPFLVKLSVDKQIERQIDEENYLHRAYLNLEASGRELESIVVGEIQKAYNVIAGILRREADEAYDTAEKLKDGPVAVAKDHEWDEFVTTNTAMVDPRNPIRQVSHIIYPGKDHPAAIEVRSGMLERKSKYLKNYTPGWYILSPTHLHEFKSADRISAQAPVMSLYLPEQKLGSHSEPGSSSHKFMLKGRQTGSMHRGHAWVFRAETHETMLAWFNDVKELTEKRGEERNEFVRRQHARSLSGNSMKPASIISSDGALEEDEADRIAFAGEQSVRGNSVSEGAVIGGIDGLGAAPGHDLDDNRSEAGWRPPQQRPAPGGRFPSDVNVQRGLQAPLSPSSAESSDRDRDIIAAAGALPGSGLPFANTSERHTELQPPSREASAMTGGSYSQNHHTADSNSANQYTPGVHHNVIQTTHGVVPSHDSGSQYGEWMAPIGAGAAGAAIGAGVMHHHHQQQPTVVESARPGSESAIPEYGHSSPPIAVATAAPIDAPTGPRALSDTTTAPSSAVGNTTSSNTETATLSTVPTSTGYPSQNESMFNSNGGFVGTKVVASAPTDYLSKPTERTKSHSTISDFHIPGEYPPTPALNEDKKLYHEVLQK</sequence>
<feature type="compositionally biased region" description="Polar residues" evidence="2">
    <location>
        <begin position="117"/>
        <end position="133"/>
    </location>
</feature>
<dbReference type="EMBL" id="AMGV01000021">
    <property type="protein sequence ID" value="KEF51811.1"/>
    <property type="molecule type" value="Genomic_DNA"/>
</dbReference>
<dbReference type="Gene3D" id="2.30.29.30">
    <property type="entry name" value="Pleckstrin-homology domain (PH domain)/Phosphotyrosine-binding domain (PTB)"/>
    <property type="match status" value="1"/>
</dbReference>
<dbReference type="InterPro" id="IPR046869">
    <property type="entry name" value="SLM1/RGC1-like_PH"/>
</dbReference>
<accession>A0A072NW61</accession>
<dbReference type="CDD" id="cd13311">
    <property type="entry name" value="PH_Slm1"/>
    <property type="match status" value="1"/>
</dbReference>